<keyword evidence="2" id="KW-1185">Reference proteome</keyword>
<accession>A0ACC1XKM3</accession>
<dbReference type="EMBL" id="CM051402">
    <property type="protein sequence ID" value="KAJ4711289.1"/>
    <property type="molecule type" value="Genomic_DNA"/>
</dbReference>
<evidence type="ECO:0000313" key="2">
    <source>
        <dbReference type="Proteomes" id="UP001164539"/>
    </source>
</evidence>
<dbReference type="Proteomes" id="UP001164539">
    <property type="component" value="Chromosome 9"/>
</dbReference>
<protein>
    <submittedName>
        <fullName evidence="1">Polyvinylalcohol dehydrogenase</fullName>
    </submittedName>
</protein>
<evidence type="ECO:0000313" key="1">
    <source>
        <dbReference type="EMBL" id="KAJ4711289.1"/>
    </source>
</evidence>
<reference evidence="1 2" key="1">
    <citation type="journal article" date="2023" name="Science">
        <title>Complex scaffold remodeling in plant triterpene biosynthesis.</title>
        <authorList>
            <person name="De La Pena R."/>
            <person name="Hodgson H."/>
            <person name="Liu J.C."/>
            <person name="Stephenson M.J."/>
            <person name="Martin A.C."/>
            <person name="Owen C."/>
            <person name="Harkess A."/>
            <person name="Leebens-Mack J."/>
            <person name="Jimenez L.E."/>
            <person name="Osbourn A."/>
            <person name="Sattely E.S."/>
        </authorList>
    </citation>
    <scope>NUCLEOTIDE SEQUENCE [LARGE SCALE GENOMIC DNA]</scope>
    <source>
        <strain evidence="2">cv. JPN11</strain>
        <tissue evidence="1">Leaf</tissue>
    </source>
</reference>
<sequence length="449" mass="49010">MYLVLPDNVLKISSFNSYAPMISSDNSVLWLNHRGDLNNRRCALGDPLINQVTVRKLRLRWSFYAGRNITATPAVANGVVYFPSWNGYLYAVNAFNGALIWKQNLSEFTGLSSTGIIVNVTVSRSTPTIAGDLLIVGIYGPAVVIAVSGLYGRLVWSTQLDPRSRTQITMSGTVSMGAFYVGLSSQEELYTAPAEVLQCQEKQNNETGKPTHPDQCIGCDIYFTSIVALDIDSGRISWARQLGGFDIFYFACSASNNPDCPPGPNLDADFGEVQILRSISANRRFRAVVLAVQKSGFAWAVDPDNGGQEGGPVRVLPQMEECIQTLLTVIGRVSLWHHLDKQPQGHGWLWTQVPERFVNCNPSNETAHGPVTVANGALFAWSVFANGPIYTMDTNTGKILWSYNTGSTVYGGVPVGYGCIYLGNGYPVSLSKFHPTWTAGTSLYAFCTI</sequence>
<proteinExistence type="predicted"/>
<gene>
    <name evidence="1" type="ORF">OWV82_017333</name>
</gene>
<comment type="caution">
    <text evidence="1">The sequence shown here is derived from an EMBL/GenBank/DDBJ whole genome shotgun (WGS) entry which is preliminary data.</text>
</comment>
<organism evidence="1 2">
    <name type="scientific">Melia azedarach</name>
    <name type="common">Chinaberry tree</name>
    <dbReference type="NCBI Taxonomy" id="155640"/>
    <lineage>
        <taxon>Eukaryota</taxon>
        <taxon>Viridiplantae</taxon>
        <taxon>Streptophyta</taxon>
        <taxon>Embryophyta</taxon>
        <taxon>Tracheophyta</taxon>
        <taxon>Spermatophyta</taxon>
        <taxon>Magnoliopsida</taxon>
        <taxon>eudicotyledons</taxon>
        <taxon>Gunneridae</taxon>
        <taxon>Pentapetalae</taxon>
        <taxon>rosids</taxon>
        <taxon>malvids</taxon>
        <taxon>Sapindales</taxon>
        <taxon>Meliaceae</taxon>
        <taxon>Melia</taxon>
    </lineage>
</organism>
<name>A0ACC1XKM3_MELAZ</name>